<comment type="similarity">
    <text evidence="2">Belongs to the krueppel C2H2-type zinc-finger protein family.</text>
</comment>
<dbReference type="CDD" id="cd07936">
    <property type="entry name" value="SCAN"/>
    <property type="match status" value="1"/>
</dbReference>
<evidence type="ECO:0000256" key="4">
    <source>
        <dbReference type="ARBA" id="ARBA00022737"/>
    </source>
</evidence>
<evidence type="ECO:0000256" key="3">
    <source>
        <dbReference type="ARBA" id="ARBA00022723"/>
    </source>
</evidence>
<dbReference type="GO" id="GO:0008270">
    <property type="term" value="F:zinc ion binding"/>
    <property type="evidence" value="ECO:0007669"/>
    <property type="project" value="UniProtKB-KW"/>
</dbReference>
<feature type="domain" description="C2H2-type" evidence="13">
    <location>
        <begin position="557"/>
        <end position="584"/>
    </location>
</feature>
<dbReference type="Gene3D" id="3.30.160.60">
    <property type="entry name" value="Classic Zinc Finger"/>
    <property type="match status" value="9"/>
</dbReference>
<dbReference type="PANTHER" id="PTHR23226:SF379">
    <property type="entry name" value="C2H2-TYPE DOMAIN-CONTAINING PROTEIN"/>
    <property type="match status" value="1"/>
</dbReference>
<reference evidence="15" key="3">
    <citation type="submission" date="2025-09" db="UniProtKB">
        <authorList>
            <consortium name="Ensembl"/>
        </authorList>
    </citation>
    <scope>IDENTIFICATION</scope>
</reference>
<evidence type="ECO:0000256" key="11">
    <source>
        <dbReference type="PROSITE-ProRule" id="PRU00042"/>
    </source>
</evidence>
<evidence type="ECO:0000313" key="15">
    <source>
        <dbReference type="Ensembl" id="ENSPMRP00000001782.1"/>
    </source>
</evidence>
<evidence type="ECO:0000256" key="9">
    <source>
        <dbReference type="ARBA" id="ARBA00023163"/>
    </source>
</evidence>
<dbReference type="FunFam" id="3.30.160.60:FF:000862">
    <property type="entry name" value="zinc finger protein 697"/>
    <property type="match status" value="1"/>
</dbReference>
<keyword evidence="5 11" id="KW-0863">Zinc-finger</keyword>
<dbReference type="InterPro" id="IPR036236">
    <property type="entry name" value="Znf_C2H2_sf"/>
</dbReference>
<dbReference type="AlphaFoldDB" id="A0A670HRS6"/>
<dbReference type="FunFam" id="3.30.160.60:FF:002343">
    <property type="entry name" value="Zinc finger protein 33A"/>
    <property type="match status" value="1"/>
</dbReference>
<dbReference type="GO" id="GO:0045596">
    <property type="term" value="P:negative regulation of cell differentiation"/>
    <property type="evidence" value="ECO:0007669"/>
    <property type="project" value="UniProtKB-ARBA"/>
</dbReference>
<accession>A0A670HRS6</accession>
<dbReference type="FunFam" id="3.30.160.60:FF:004141">
    <property type="match status" value="1"/>
</dbReference>
<keyword evidence="16" id="KW-1185">Reference proteome</keyword>
<feature type="domain" description="C2H2-type" evidence="13">
    <location>
        <begin position="501"/>
        <end position="528"/>
    </location>
</feature>
<proteinExistence type="inferred from homology"/>
<keyword evidence="6" id="KW-0862">Zinc</keyword>
<dbReference type="GO" id="GO:0005634">
    <property type="term" value="C:nucleus"/>
    <property type="evidence" value="ECO:0007669"/>
    <property type="project" value="UniProtKB-SubCell"/>
</dbReference>
<evidence type="ECO:0000259" key="13">
    <source>
        <dbReference type="PROSITE" id="PS50157"/>
    </source>
</evidence>
<dbReference type="PROSITE" id="PS00028">
    <property type="entry name" value="ZINC_FINGER_C2H2_1"/>
    <property type="match status" value="9"/>
</dbReference>
<keyword evidence="4" id="KW-0677">Repeat</keyword>
<feature type="domain" description="C2H2-type" evidence="13">
    <location>
        <begin position="585"/>
        <end position="612"/>
    </location>
</feature>
<keyword evidence="8" id="KW-0238">DNA-binding</keyword>
<feature type="domain" description="C2H2-type" evidence="13">
    <location>
        <begin position="473"/>
        <end position="500"/>
    </location>
</feature>
<dbReference type="GO" id="GO:0000978">
    <property type="term" value="F:RNA polymerase II cis-regulatory region sequence-specific DNA binding"/>
    <property type="evidence" value="ECO:0007669"/>
    <property type="project" value="TreeGrafter"/>
</dbReference>
<evidence type="ECO:0000256" key="7">
    <source>
        <dbReference type="ARBA" id="ARBA00023015"/>
    </source>
</evidence>
<feature type="region of interest" description="Disordered" evidence="12">
    <location>
        <begin position="249"/>
        <end position="335"/>
    </location>
</feature>
<organism evidence="15 16">
    <name type="scientific">Podarcis muralis</name>
    <name type="common">Wall lizard</name>
    <name type="synonym">Lacerta muralis</name>
    <dbReference type="NCBI Taxonomy" id="64176"/>
    <lineage>
        <taxon>Eukaryota</taxon>
        <taxon>Metazoa</taxon>
        <taxon>Chordata</taxon>
        <taxon>Craniata</taxon>
        <taxon>Vertebrata</taxon>
        <taxon>Euteleostomi</taxon>
        <taxon>Lepidosauria</taxon>
        <taxon>Squamata</taxon>
        <taxon>Bifurcata</taxon>
        <taxon>Unidentata</taxon>
        <taxon>Episquamata</taxon>
        <taxon>Laterata</taxon>
        <taxon>Lacertibaenia</taxon>
        <taxon>Lacertidae</taxon>
        <taxon>Podarcis</taxon>
    </lineage>
</organism>
<dbReference type="GO" id="GO:0000981">
    <property type="term" value="F:DNA-binding transcription factor activity, RNA polymerase II-specific"/>
    <property type="evidence" value="ECO:0007669"/>
    <property type="project" value="TreeGrafter"/>
</dbReference>
<keyword evidence="9" id="KW-0804">Transcription</keyword>
<dbReference type="GeneTree" id="ENSGT00940000161437"/>
<name>A0A670HRS6_PODMU</name>
<keyword evidence="3" id="KW-0479">Metal-binding</keyword>
<feature type="compositionally biased region" description="Basic and acidic residues" evidence="12">
    <location>
        <begin position="266"/>
        <end position="289"/>
    </location>
</feature>
<dbReference type="Pfam" id="PF00096">
    <property type="entry name" value="zf-C2H2"/>
    <property type="match status" value="9"/>
</dbReference>
<dbReference type="SMART" id="SM00431">
    <property type="entry name" value="SCAN"/>
    <property type="match status" value="1"/>
</dbReference>
<evidence type="ECO:0000256" key="6">
    <source>
        <dbReference type="ARBA" id="ARBA00022833"/>
    </source>
</evidence>
<dbReference type="OMA" id="XVITHRR"/>
<dbReference type="PROSITE" id="PS50804">
    <property type="entry name" value="SCAN_BOX"/>
    <property type="match status" value="1"/>
</dbReference>
<dbReference type="Pfam" id="PF02023">
    <property type="entry name" value="SCAN"/>
    <property type="match status" value="1"/>
</dbReference>
<feature type="domain" description="C2H2-type" evidence="13">
    <location>
        <begin position="417"/>
        <end position="444"/>
    </location>
</feature>
<dbReference type="GeneID" id="114592217"/>
<sequence>MATEQEASATLGLCFKSAPEDVALPLVDPEGQDSAARLEGPHKLHHSDLCVGKEDLLSGSGEQAVRRPKWGNPPLLLPAPWDVTKTCLPSLDGLADSSREQATQLLPGHGGEAKPASSCLDSEVGYSDPRGDPSEKGAVAMEVQRLNFRHFRYQEVEGPREVCSQLWYLCHRWLKPERHTKEQILELLILEQFLAILPSEIQTWVKKGGPESCAQAVALAEGFLQGQREAGSCGEQGVYQQEMPVNPLEADQAPSETGEKQPGAEVKQEGNRGGRCMDDRQTREMEDSQVKISEPVELPDKGEGRRFLPATEEEEDAPSTQPGPKRKLGKGPEESVACGEAFAHLGEPTNQPKPPRGKRETTCGVCGKSFSRRTGLLAHERVHTGEKPYKCPHCGRSFRSKSTLVVHQRTHTGEKPYRCQACGKSFPVTTQLIEHERTHSGEKPYQCAECGQSFRQRSHLKNHQKIHTGLKPFRCSYCGKGFSISSDLIRHERAHTGEKPYQCPDCGKRFCNSSQVITHRRVHTGEKPYKCLECGKGFAVSQQLIRHQAVHTGEKPYQCLECGKTFGVSTLLAGHLRIHTGEKPYECSECGKRFRLRSTLITHLKIHAARKS</sequence>
<dbReference type="InterPro" id="IPR038269">
    <property type="entry name" value="SCAN_sf"/>
</dbReference>
<feature type="domain" description="C2H2-type" evidence="13">
    <location>
        <begin position="361"/>
        <end position="388"/>
    </location>
</feature>
<dbReference type="SUPFAM" id="SSF47353">
    <property type="entry name" value="Retrovirus capsid dimerization domain-like"/>
    <property type="match status" value="1"/>
</dbReference>
<dbReference type="Ensembl" id="ENSPMRT00000001895.1">
    <property type="protein sequence ID" value="ENSPMRP00000001782.1"/>
    <property type="gene ID" value="ENSPMRG00000001316.1"/>
</dbReference>
<evidence type="ECO:0000256" key="12">
    <source>
        <dbReference type="SAM" id="MobiDB-lite"/>
    </source>
</evidence>
<dbReference type="InterPro" id="IPR013087">
    <property type="entry name" value="Znf_C2H2_type"/>
</dbReference>
<protein>
    <submittedName>
        <fullName evidence="15">Zinc finger protein 3-like</fullName>
    </submittedName>
</protein>
<feature type="domain" description="C2H2-type" evidence="13">
    <location>
        <begin position="445"/>
        <end position="472"/>
    </location>
</feature>
<dbReference type="FunFam" id="3.30.160.60:FF:000912">
    <property type="entry name" value="Zinc finger protein 660"/>
    <property type="match status" value="1"/>
</dbReference>
<gene>
    <name evidence="15" type="primary">LOC114592217</name>
</gene>
<keyword evidence="10" id="KW-0539">Nucleus</keyword>
<dbReference type="InterPro" id="IPR003309">
    <property type="entry name" value="SCAN_dom"/>
</dbReference>
<reference evidence="15 16" key="1">
    <citation type="journal article" date="2019" name="Proc. Natl. Acad. Sci. U.S.A.">
        <title>Regulatory changes in pterin and carotenoid genes underlie balanced color polymorphisms in the wall lizard.</title>
        <authorList>
            <person name="Andrade P."/>
            <person name="Pinho C."/>
            <person name="Perez I de Lanuza G."/>
            <person name="Afonso S."/>
            <person name="Brejcha J."/>
            <person name="Rubin C.J."/>
            <person name="Wallerman O."/>
            <person name="Pereira P."/>
            <person name="Sabatino S.J."/>
            <person name="Bellati A."/>
            <person name="Pellitteri-Rosa D."/>
            <person name="Bosakova Z."/>
            <person name="Bunikis I."/>
            <person name="Carretero M.A."/>
            <person name="Feiner N."/>
            <person name="Marsik P."/>
            <person name="Pauperio F."/>
            <person name="Salvi D."/>
            <person name="Soler L."/>
            <person name="While G.M."/>
            <person name="Uller T."/>
            <person name="Font E."/>
            <person name="Andersson L."/>
            <person name="Carneiro M."/>
        </authorList>
    </citation>
    <scope>NUCLEOTIDE SEQUENCE</scope>
</reference>
<dbReference type="FunFam" id="3.30.160.60:FF:002168">
    <property type="entry name" value="Zinc finger protein 484"/>
    <property type="match status" value="1"/>
</dbReference>
<dbReference type="SMART" id="SM00355">
    <property type="entry name" value="ZnF_C2H2"/>
    <property type="match status" value="9"/>
</dbReference>
<keyword evidence="7" id="KW-0805">Transcription regulation</keyword>
<feature type="domain" description="SCAN box" evidence="14">
    <location>
        <begin position="145"/>
        <end position="223"/>
    </location>
</feature>
<feature type="domain" description="C2H2-type" evidence="13">
    <location>
        <begin position="529"/>
        <end position="556"/>
    </location>
</feature>
<dbReference type="FunFam" id="3.30.160.60:FF:000016">
    <property type="entry name" value="zinc finger protein 37 homolog"/>
    <property type="match status" value="1"/>
</dbReference>
<dbReference type="PROSITE" id="PS50157">
    <property type="entry name" value="ZINC_FINGER_C2H2_2"/>
    <property type="match status" value="9"/>
</dbReference>
<reference evidence="15" key="2">
    <citation type="submission" date="2025-08" db="UniProtKB">
        <authorList>
            <consortium name="Ensembl"/>
        </authorList>
    </citation>
    <scope>IDENTIFICATION</scope>
</reference>
<evidence type="ECO:0000256" key="8">
    <source>
        <dbReference type="ARBA" id="ARBA00023125"/>
    </source>
</evidence>
<evidence type="ECO:0000313" key="16">
    <source>
        <dbReference type="Proteomes" id="UP000472272"/>
    </source>
</evidence>
<comment type="subcellular location">
    <subcellularLocation>
        <location evidence="1">Nucleus</location>
    </subcellularLocation>
</comment>
<evidence type="ECO:0000256" key="2">
    <source>
        <dbReference type="ARBA" id="ARBA00006991"/>
    </source>
</evidence>
<evidence type="ECO:0000259" key="14">
    <source>
        <dbReference type="PROSITE" id="PS50804"/>
    </source>
</evidence>
<dbReference type="FunFam" id="3.30.160.60:FF:000295">
    <property type="entry name" value="zinc finger protein 19"/>
    <property type="match status" value="1"/>
</dbReference>
<dbReference type="SUPFAM" id="SSF57667">
    <property type="entry name" value="beta-beta-alpha zinc fingers"/>
    <property type="match status" value="5"/>
</dbReference>
<dbReference type="PANTHER" id="PTHR23226">
    <property type="entry name" value="ZINC FINGER AND SCAN DOMAIN-CONTAINING"/>
    <property type="match status" value="1"/>
</dbReference>
<feature type="region of interest" description="Disordered" evidence="12">
    <location>
        <begin position="105"/>
        <end position="135"/>
    </location>
</feature>
<evidence type="ECO:0000256" key="1">
    <source>
        <dbReference type="ARBA" id="ARBA00004123"/>
    </source>
</evidence>
<evidence type="ECO:0000256" key="5">
    <source>
        <dbReference type="ARBA" id="ARBA00022771"/>
    </source>
</evidence>
<feature type="domain" description="C2H2-type" evidence="13">
    <location>
        <begin position="389"/>
        <end position="416"/>
    </location>
</feature>
<dbReference type="KEGG" id="pmua:114592217"/>
<dbReference type="FunFam" id="1.10.4020.10:FF:000001">
    <property type="entry name" value="zinc finger protein 263 isoform X1"/>
    <property type="match status" value="1"/>
</dbReference>
<evidence type="ECO:0000256" key="10">
    <source>
        <dbReference type="ARBA" id="ARBA00023242"/>
    </source>
</evidence>
<dbReference type="FunFam" id="3.30.160.60:FF:001298">
    <property type="entry name" value="zinc finger protein 23 isoform X1"/>
    <property type="match status" value="1"/>
</dbReference>
<dbReference type="OrthoDB" id="9039867at2759"/>
<dbReference type="FunFam" id="3.30.160.60:FF:001498">
    <property type="entry name" value="Zinc finger protein 404"/>
    <property type="match status" value="1"/>
</dbReference>
<dbReference type="RefSeq" id="XP_028576065.1">
    <property type="nucleotide sequence ID" value="XM_028720232.1"/>
</dbReference>
<dbReference type="Proteomes" id="UP000472272">
    <property type="component" value="Chromosome 2"/>
</dbReference>
<dbReference type="Gene3D" id="1.10.4020.10">
    <property type="entry name" value="DNA breaking-rejoining enzymes"/>
    <property type="match status" value="1"/>
</dbReference>